<evidence type="ECO:0000313" key="6">
    <source>
        <dbReference type="EMBL" id="KYC48503.1"/>
    </source>
</evidence>
<feature type="active site" description="Proton acceptor" evidence="3">
    <location>
        <position position="367"/>
    </location>
</feature>
<dbReference type="PANTHER" id="PTHR11632:SF51">
    <property type="entry name" value="SUCCINATE DEHYDROGENASE [UBIQUINONE] FLAVOPROTEIN SUBUNIT, MITOCHONDRIAL"/>
    <property type="match status" value="1"/>
</dbReference>
<proteinExistence type="predicted"/>
<dbReference type="Proteomes" id="UP000092401">
    <property type="component" value="Unassembled WGS sequence"/>
</dbReference>
<dbReference type="InterPro" id="IPR030664">
    <property type="entry name" value="SdhA/FrdA/AprA"/>
</dbReference>
<feature type="domain" description="FAD-dependent oxidoreductase 2 FAD-binding" evidence="4">
    <location>
        <begin position="96"/>
        <end position="480"/>
    </location>
</feature>
<sequence>MKLIKGYPESMRESIEKVEKTREKRLKAQYKQMSLEERDDVLNKYHPDYKPEVKRTLSVGPSKGEIVPFEVADLIESYPRISEKDIDLSNIDYDVDLLIIGGGGAGTMAGIWATYEGIDPEDILMTTKLRHGDSNSIMAQGGIQAADKPNDSPEIHYLDVIGGGHFANEPDLVEALVSDGPGVIKWFEEKGVMFDKQKDGTMITMHGGGTSRKRMHSAKDYTGMELLRVIRDEFINLSIPAVEFSPAIELLMDDKGQVAGAVLFNIETHQYYVVRAKSTVMATGGFGRLHIQGFPTTNHYGATADGLAMAYRCGARLRDMDSVQYHPTGAAFPEQIVGLLITEKVRGLGAQPLNKEGEMFVHPLEPRDVESAAFIKECYGAGGGVETPTGMQGIWLDSPMINMIKGEGVTERELSAMYRMFKRFDINMVEDPILVFPTLHYQNGGIVIDANGATEVKGLFAGGEVTGGVHGKNRLMGNSLLDYSVFGRRAGISAARHAKKASVGKLTLAHVTKYSEQLKKAGVPESRKSPMILPEYRGKNVLSRAIDIF</sequence>
<evidence type="ECO:0000256" key="3">
    <source>
        <dbReference type="PIRSR" id="PIRSR630664-50"/>
    </source>
</evidence>
<evidence type="ECO:0000313" key="8">
    <source>
        <dbReference type="Proteomes" id="UP000091929"/>
    </source>
</evidence>
<dbReference type="EC" id="1.4.3.16" evidence="6"/>
<dbReference type="SUPFAM" id="SSF56425">
    <property type="entry name" value="Succinate dehydrogenase/fumarate reductase flavoprotein, catalytic domain"/>
    <property type="match status" value="1"/>
</dbReference>
<dbReference type="Gene3D" id="3.90.700.10">
    <property type="entry name" value="Succinate dehydrogenase/fumarate reductase flavoprotein, catalytic domain"/>
    <property type="match status" value="1"/>
</dbReference>
<keyword evidence="2 6" id="KW-0560">Oxidoreductase</keyword>
<dbReference type="InterPro" id="IPR027477">
    <property type="entry name" value="Succ_DH/fumarate_Rdtase_cat_sf"/>
</dbReference>
<dbReference type="EMBL" id="LNGF01000004">
    <property type="protein sequence ID" value="KYC48503.1"/>
    <property type="molecule type" value="Genomic_DNA"/>
</dbReference>
<protein>
    <submittedName>
        <fullName evidence="6">L-aspartate oxidase</fullName>
        <ecNumber evidence="6">1.4.3.16</ecNumber>
    </submittedName>
</protein>
<dbReference type="PATRIC" id="fig|1706437.3.peg.310"/>
<evidence type="ECO:0000313" key="7">
    <source>
        <dbReference type="EMBL" id="KYC49670.1"/>
    </source>
</evidence>
<evidence type="ECO:0000259" key="4">
    <source>
        <dbReference type="Pfam" id="PF00890"/>
    </source>
</evidence>
<dbReference type="GO" id="GO:0008734">
    <property type="term" value="F:L-aspartate oxidase activity"/>
    <property type="evidence" value="ECO:0007669"/>
    <property type="project" value="UniProtKB-EC"/>
</dbReference>
<organism evidence="6 8">
    <name type="scientific">Candidatus Methanofastidiosum methylothiophilum</name>
    <dbReference type="NCBI Taxonomy" id="1705564"/>
    <lineage>
        <taxon>Archaea</taxon>
        <taxon>Methanobacteriati</taxon>
        <taxon>Methanobacteriota</taxon>
        <taxon>Stenosarchaea group</taxon>
        <taxon>Candidatus Methanofastidiosia</taxon>
        <taxon>Candidatus Methanofastidiosales</taxon>
        <taxon>Candidatus Methanofastidiosaceae</taxon>
        <taxon>Candidatus Methanofastidiosum</taxon>
    </lineage>
</organism>
<evidence type="ECO:0000313" key="5">
    <source>
        <dbReference type="EMBL" id="KYC45103.1"/>
    </source>
</evidence>
<accession>A0A150IXH1</accession>
<dbReference type="SUPFAM" id="SSF51905">
    <property type="entry name" value="FAD/NAD(P)-binding domain"/>
    <property type="match status" value="1"/>
</dbReference>
<name>A0A150IU53_9EURY</name>
<gene>
    <name evidence="6" type="primary">nadB_1</name>
    <name evidence="5" type="synonym">nadB_2</name>
    <name evidence="5" type="ORF">APG10_01155</name>
    <name evidence="6" type="ORF">APG11_00310</name>
    <name evidence="7" type="ORF">APG12_01317</name>
</gene>
<dbReference type="AlphaFoldDB" id="A0A150IU53"/>
<dbReference type="InterPro" id="IPR036188">
    <property type="entry name" value="FAD/NAD-bd_sf"/>
</dbReference>
<accession>A0A150IJA2</accession>
<reference evidence="8 9" key="1">
    <citation type="journal article" date="2016" name="ISME J.">
        <title>Chasing the elusive Euryarchaeota class WSA2: genomes reveal a uniquely fastidious methyl-reducing methanogen.</title>
        <authorList>
            <person name="Nobu M.K."/>
            <person name="Narihiro T."/>
            <person name="Kuroda K."/>
            <person name="Mei R."/>
            <person name="Liu W.T."/>
        </authorList>
    </citation>
    <scope>NUCLEOTIDE SEQUENCE [LARGE SCALE GENOMIC DNA]</scope>
    <source>
        <strain evidence="5">B03fssc0709_Meth_Bin005</strain>
        <strain evidence="6">B15fssc0709_Meth_Bin003</strain>
        <strain evidence="7">BMIXfssc0709_Meth_Bin006</strain>
    </source>
</reference>
<evidence type="ECO:0000313" key="9">
    <source>
        <dbReference type="Proteomes" id="UP000092401"/>
    </source>
</evidence>
<evidence type="ECO:0000256" key="2">
    <source>
        <dbReference type="ARBA" id="ARBA00023002"/>
    </source>
</evidence>
<comment type="caution">
    <text evidence="6">The sequence shown here is derived from an EMBL/GenBank/DDBJ whole genome shotgun (WGS) entry which is preliminary data.</text>
</comment>
<dbReference type="EMBL" id="LNJC01000029">
    <property type="protein sequence ID" value="KYC49670.1"/>
    <property type="molecule type" value="Genomic_DNA"/>
</dbReference>
<dbReference type="Gene3D" id="3.50.50.60">
    <property type="entry name" value="FAD/NAD(P)-binding domain"/>
    <property type="match status" value="1"/>
</dbReference>
<dbReference type="Proteomes" id="UP000092403">
    <property type="component" value="Unassembled WGS sequence"/>
</dbReference>
<dbReference type="EMBL" id="LNGE01000030">
    <property type="protein sequence ID" value="KYC45103.1"/>
    <property type="molecule type" value="Genomic_DNA"/>
</dbReference>
<keyword evidence="1" id="KW-0285">Flavoprotein</keyword>
<dbReference type="PRINTS" id="PR00368">
    <property type="entry name" value="FADPNR"/>
</dbReference>
<dbReference type="PANTHER" id="PTHR11632">
    <property type="entry name" value="SUCCINATE DEHYDROGENASE 2 FLAVOPROTEIN SUBUNIT"/>
    <property type="match status" value="1"/>
</dbReference>
<evidence type="ECO:0000256" key="1">
    <source>
        <dbReference type="ARBA" id="ARBA00022630"/>
    </source>
</evidence>
<dbReference type="PATRIC" id="fig|1706436.3.peg.1171"/>
<dbReference type="PATRIC" id="fig|1706438.3.peg.1325"/>
<dbReference type="Proteomes" id="UP000091929">
    <property type="component" value="Unassembled WGS sequence"/>
</dbReference>
<dbReference type="Pfam" id="PF00890">
    <property type="entry name" value="FAD_binding_2"/>
    <property type="match status" value="1"/>
</dbReference>
<accession>A0A150IU53</accession>
<dbReference type="InterPro" id="IPR003953">
    <property type="entry name" value="FAD-dep_OxRdtase_2_FAD-bd"/>
</dbReference>